<name>A0AAD9JXD6_9ANNE</name>
<keyword evidence="2" id="KW-1185">Reference proteome</keyword>
<evidence type="ECO:0000313" key="1">
    <source>
        <dbReference type="EMBL" id="KAK2161112.1"/>
    </source>
</evidence>
<organism evidence="1 2">
    <name type="scientific">Paralvinella palmiformis</name>
    <dbReference type="NCBI Taxonomy" id="53620"/>
    <lineage>
        <taxon>Eukaryota</taxon>
        <taxon>Metazoa</taxon>
        <taxon>Spiralia</taxon>
        <taxon>Lophotrochozoa</taxon>
        <taxon>Annelida</taxon>
        <taxon>Polychaeta</taxon>
        <taxon>Sedentaria</taxon>
        <taxon>Canalipalpata</taxon>
        <taxon>Terebellida</taxon>
        <taxon>Terebelliformia</taxon>
        <taxon>Alvinellidae</taxon>
        <taxon>Paralvinella</taxon>
    </lineage>
</organism>
<protein>
    <submittedName>
        <fullName evidence="1">Uncharacterized protein</fullName>
    </submittedName>
</protein>
<dbReference type="AlphaFoldDB" id="A0AAD9JXD6"/>
<comment type="caution">
    <text evidence="1">The sequence shown here is derived from an EMBL/GenBank/DDBJ whole genome shotgun (WGS) entry which is preliminary data.</text>
</comment>
<evidence type="ECO:0000313" key="2">
    <source>
        <dbReference type="Proteomes" id="UP001208570"/>
    </source>
</evidence>
<accession>A0AAD9JXD6</accession>
<dbReference type="EMBL" id="JAODUP010000121">
    <property type="protein sequence ID" value="KAK2161112.1"/>
    <property type="molecule type" value="Genomic_DNA"/>
</dbReference>
<gene>
    <name evidence="1" type="ORF">LSH36_121g09037</name>
</gene>
<dbReference type="Proteomes" id="UP001208570">
    <property type="component" value="Unassembled WGS sequence"/>
</dbReference>
<proteinExistence type="predicted"/>
<sequence>MYILVVESVSASSNLETQAFCSDTTSRDVSAMFFSQSDPVKCQGQGHMTVGGAIAVQGVGVVGGTATGVCRILQDDIPGIVTAFRQDTTETVIGVCRRGMTDLGPEVFRHEGVHVVTSKALKTVWAGSLIGKVNTIHIK</sequence>
<reference evidence="1" key="1">
    <citation type="journal article" date="2023" name="Mol. Biol. Evol.">
        <title>Third-Generation Sequencing Reveals the Adaptive Role of the Epigenome in Three Deep-Sea Polychaetes.</title>
        <authorList>
            <person name="Perez M."/>
            <person name="Aroh O."/>
            <person name="Sun Y."/>
            <person name="Lan Y."/>
            <person name="Juniper S.K."/>
            <person name="Young C.R."/>
            <person name="Angers B."/>
            <person name="Qian P.Y."/>
        </authorList>
    </citation>
    <scope>NUCLEOTIDE SEQUENCE</scope>
    <source>
        <strain evidence="1">P08H-3</strain>
    </source>
</reference>